<feature type="region of interest" description="Disordered" evidence="1">
    <location>
        <begin position="24"/>
        <end position="44"/>
    </location>
</feature>
<feature type="compositionally biased region" description="Basic and acidic residues" evidence="1">
    <location>
        <begin position="35"/>
        <end position="44"/>
    </location>
</feature>
<gene>
    <name evidence="2" type="ORF">BN381_580003</name>
</gene>
<organism evidence="2 3">
    <name type="scientific">Candidatus Neomicrothrix parvicella RN1</name>
    <dbReference type="NCBI Taxonomy" id="1229780"/>
    <lineage>
        <taxon>Bacteria</taxon>
        <taxon>Bacillati</taxon>
        <taxon>Actinomycetota</taxon>
        <taxon>Acidimicrobiia</taxon>
        <taxon>Acidimicrobiales</taxon>
        <taxon>Microthrixaceae</taxon>
        <taxon>Candidatus Neomicrothrix</taxon>
    </lineage>
</organism>
<accession>R4Z676</accession>
<dbReference type="HOGENOM" id="CLU_3213860_0_0_11"/>
<proteinExistence type="predicted"/>
<name>R4Z676_9ACTN</name>
<comment type="caution">
    <text evidence="2">The sequence shown here is derived from an EMBL/GenBank/DDBJ whole genome shotgun (WGS) entry which is preliminary data.</text>
</comment>
<reference evidence="2 3" key="1">
    <citation type="journal article" date="2013" name="ISME J.">
        <title>Metabolic model for the filamentous 'Candidatus Microthrix parvicella' based on genomic and metagenomic analyses.</title>
        <authorList>
            <person name="Jon McIlroy S."/>
            <person name="Kristiansen R."/>
            <person name="Albertsen M."/>
            <person name="Michael Karst S."/>
            <person name="Rossetti S."/>
            <person name="Lund Nielsen J."/>
            <person name="Tandoi V."/>
            <person name="James Seviour R."/>
            <person name="Nielsen P.H."/>
        </authorList>
    </citation>
    <scope>NUCLEOTIDE SEQUENCE [LARGE SCALE GENOMIC DNA]</scope>
    <source>
        <strain evidence="2 3">RN1</strain>
    </source>
</reference>
<dbReference type="Proteomes" id="UP000018291">
    <property type="component" value="Unassembled WGS sequence"/>
</dbReference>
<dbReference type="AlphaFoldDB" id="R4Z676"/>
<keyword evidence="3" id="KW-1185">Reference proteome</keyword>
<protein>
    <submittedName>
        <fullName evidence="2">Uncharacterized protein</fullName>
    </submittedName>
</protein>
<evidence type="ECO:0000313" key="3">
    <source>
        <dbReference type="Proteomes" id="UP000018291"/>
    </source>
</evidence>
<dbReference type="EMBL" id="CANL01000054">
    <property type="protein sequence ID" value="CCM65096.1"/>
    <property type="molecule type" value="Genomic_DNA"/>
</dbReference>
<evidence type="ECO:0000256" key="1">
    <source>
        <dbReference type="SAM" id="MobiDB-lite"/>
    </source>
</evidence>
<sequence>MRPLHVDANQPQANFDLVQLTLPTLDASQHPEQSSSHKEALRLT</sequence>
<evidence type="ECO:0000313" key="2">
    <source>
        <dbReference type="EMBL" id="CCM65096.1"/>
    </source>
</evidence>